<dbReference type="Proteomes" id="UP000789572">
    <property type="component" value="Unassembled WGS sequence"/>
</dbReference>
<feature type="non-terminal residue" evidence="1">
    <location>
        <position position="1"/>
    </location>
</feature>
<dbReference type="EMBL" id="CAJVPJ010000258">
    <property type="protein sequence ID" value="CAG8502712.1"/>
    <property type="molecule type" value="Genomic_DNA"/>
</dbReference>
<reference evidence="1" key="1">
    <citation type="submission" date="2021-06" db="EMBL/GenBank/DDBJ databases">
        <authorList>
            <person name="Kallberg Y."/>
            <person name="Tangrot J."/>
            <person name="Rosling A."/>
        </authorList>
    </citation>
    <scope>NUCLEOTIDE SEQUENCE</scope>
    <source>
        <strain evidence="1">IA702</strain>
    </source>
</reference>
<dbReference type="AlphaFoldDB" id="A0A9N8ZPD3"/>
<evidence type="ECO:0000313" key="1">
    <source>
        <dbReference type="EMBL" id="CAG8502712.1"/>
    </source>
</evidence>
<comment type="caution">
    <text evidence="1">The sequence shown here is derived from an EMBL/GenBank/DDBJ whole genome shotgun (WGS) entry which is preliminary data.</text>
</comment>
<accession>A0A9N8ZPD3</accession>
<name>A0A9N8ZPD3_9GLOM</name>
<keyword evidence="2" id="KW-1185">Reference proteome</keyword>
<protein>
    <submittedName>
        <fullName evidence="1">5912_t:CDS:1</fullName>
    </submittedName>
</protein>
<evidence type="ECO:0000313" key="2">
    <source>
        <dbReference type="Proteomes" id="UP000789572"/>
    </source>
</evidence>
<sequence>ALAYSNNESLPPKTIYICHCSCPFNTEVPDTMYNAIIDPYANAETTESQLYYSIGPYYYAGEFIECQSFYDVGSYAGSEITGDQYFYPYAGADNQFIYNTGPYAGSEFTADNNVNPRWQ</sequence>
<proteinExistence type="predicted"/>
<organism evidence="1 2">
    <name type="scientific">Paraglomus occultum</name>
    <dbReference type="NCBI Taxonomy" id="144539"/>
    <lineage>
        <taxon>Eukaryota</taxon>
        <taxon>Fungi</taxon>
        <taxon>Fungi incertae sedis</taxon>
        <taxon>Mucoromycota</taxon>
        <taxon>Glomeromycotina</taxon>
        <taxon>Glomeromycetes</taxon>
        <taxon>Paraglomerales</taxon>
        <taxon>Paraglomeraceae</taxon>
        <taxon>Paraglomus</taxon>
    </lineage>
</organism>
<gene>
    <name evidence="1" type="ORF">POCULU_LOCUS2656</name>
</gene>